<dbReference type="SUPFAM" id="SSF56935">
    <property type="entry name" value="Porins"/>
    <property type="match status" value="1"/>
</dbReference>
<dbReference type="InterPro" id="IPR012910">
    <property type="entry name" value="Plug_dom"/>
</dbReference>
<dbReference type="InterPro" id="IPR008969">
    <property type="entry name" value="CarboxyPept-like_regulatory"/>
</dbReference>
<accession>A0A520MD95</accession>
<evidence type="ECO:0000313" key="7">
    <source>
        <dbReference type="EMBL" id="RZO19180.1"/>
    </source>
</evidence>
<dbReference type="InterPro" id="IPR036942">
    <property type="entry name" value="Beta-barrel_TonB_sf"/>
</dbReference>
<dbReference type="EMBL" id="SHBP01000016">
    <property type="protein sequence ID" value="RZO19180.1"/>
    <property type="molecule type" value="Genomic_DNA"/>
</dbReference>
<evidence type="ECO:0000259" key="5">
    <source>
        <dbReference type="Pfam" id="PF00593"/>
    </source>
</evidence>
<dbReference type="Proteomes" id="UP000315889">
    <property type="component" value="Unassembled WGS sequence"/>
</dbReference>
<dbReference type="InterPro" id="IPR000531">
    <property type="entry name" value="Beta-barrel_TonB"/>
</dbReference>
<dbReference type="Gene3D" id="2.60.40.1120">
    <property type="entry name" value="Carboxypeptidase-like, regulatory domain"/>
    <property type="match status" value="1"/>
</dbReference>
<reference evidence="7 8" key="1">
    <citation type="submission" date="2019-02" db="EMBL/GenBank/DDBJ databases">
        <title>Prokaryotic population dynamics and viral predation in marine succession experiment using metagenomics: the confinement effect.</title>
        <authorList>
            <person name="Haro-Moreno J.M."/>
            <person name="Rodriguez-Valera F."/>
            <person name="Lopez-Perez M."/>
        </authorList>
    </citation>
    <scope>NUCLEOTIDE SEQUENCE [LARGE SCALE GENOMIC DNA]</scope>
    <source>
        <strain evidence="7">MED-G170</strain>
    </source>
</reference>
<keyword evidence="4" id="KW-0798">TonB box</keyword>
<dbReference type="Gene3D" id="2.40.170.20">
    <property type="entry name" value="TonB-dependent receptor, beta-barrel domain"/>
    <property type="match status" value="1"/>
</dbReference>
<name>A0A520MD95_9GAMM</name>
<sequence length="1012" mass="110577">MVKKWYAILILIGSIISPWAFSEKAFVLVFLEDAPLRFIKVAVDGKIIGVTNAKGLVEADLETGPHKLYLISDDNAVPVRFNLPENGQIEISAVYNRDSEIEPVVKSQIFSNVSDDAGYIVGRVMSPSGIAIEGATVEVTDLSLSTQTDEEGIYSLEVPRGLHSVQASQSGFQPSASTAIRVFADLGANATFKLFKQPASGPPVSLSAAAIEEVVTLGVFNPTDGSENLERYASSIVSAVDADEIARFGDSDIGAVLGRIVGLTVIDDKYANVRGLDGRYISTEFNGILMPSTDPLRRDIQLDLFPSNIVETIEVQKSFTADQLASTTGGSISVITKSMPDERSGSFAVSIGANSDFTGDTVQGYRDSATEEWGFDGGLRDVHSGVLEATNGARSLTICDPDLLGDLCTRQEVALAYALTFKPDYDSRPITADPDVGFDGSFGDRYELDQGDLGYYIAGSYGRSTGYRGDATLSNPNGLDGGYTRTKDNVAVSGYGYVGYEHDSGEVSAKTTLLRSTDDVTRQTSATDVEENVLDATILEYVERQMFSQSFNAVQDIQTMGLDSQIEWRAGYSETDRLEPDRRQYYGLDGFLATSSVERRWSDLNEVSKDLGVDYSISFDWGQANYSTVEFGALISDKERTVDLYRFGVRLGDKSISLDMANGVDELLSIENFAGDRFRLRAATANTDSYESQEEINAYFVNLTNELGENWTAEIGARVEDFSQLIVYPNSEGSENILEADGVYPALNVSWRVIENIQLRLGYSQTVSYPGLIERSASQSYDPTTDDPIFGSPNLSVSDVDNLDLRLEYYFGAENRLSIALFNKEIDNPIERAIPDASGSAASGITFRNQDSAELNGIEIDFKTLLVDTDERSVFLNGNISFIDSEVALGAKSLQLEGTGSDGRKLQGQSEYLANLQLGYDHFPSSQKATLLVNYFDDRIYRVARGAALGPIIEKGRAIVDFNYEKTFSDNWTVKLKVKNLTNEAVAYSQNVNEVEIYETGTSVNLSISYSL</sequence>
<proteinExistence type="inferred from homology"/>
<evidence type="ECO:0000256" key="2">
    <source>
        <dbReference type="ARBA" id="ARBA00023136"/>
    </source>
</evidence>
<evidence type="ECO:0000313" key="8">
    <source>
        <dbReference type="Proteomes" id="UP000315889"/>
    </source>
</evidence>
<keyword evidence="2 4" id="KW-0472">Membrane</keyword>
<dbReference type="PANTHER" id="PTHR40980">
    <property type="entry name" value="PLUG DOMAIN-CONTAINING PROTEIN"/>
    <property type="match status" value="1"/>
</dbReference>
<evidence type="ECO:0000256" key="1">
    <source>
        <dbReference type="ARBA" id="ARBA00004442"/>
    </source>
</evidence>
<evidence type="ECO:0000256" key="4">
    <source>
        <dbReference type="RuleBase" id="RU003357"/>
    </source>
</evidence>
<dbReference type="SUPFAM" id="SSF49464">
    <property type="entry name" value="Carboxypeptidase regulatory domain-like"/>
    <property type="match status" value="1"/>
</dbReference>
<comment type="subcellular location">
    <subcellularLocation>
        <location evidence="1 4">Cell outer membrane</location>
    </subcellularLocation>
</comment>
<comment type="similarity">
    <text evidence="4">Belongs to the TonB-dependent receptor family.</text>
</comment>
<gene>
    <name evidence="7" type="ORF">EVB03_08600</name>
</gene>
<evidence type="ECO:0000259" key="6">
    <source>
        <dbReference type="Pfam" id="PF07715"/>
    </source>
</evidence>
<dbReference type="Pfam" id="PF13620">
    <property type="entry name" value="CarboxypepD_reg"/>
    <property type="match status" value="1"/>
</dbReference>
<comment type="caution">
    <text evidence="7">The sequence shown here is derived from an EMBL/GenBank/DDBJ whole genome shotgun (WGS) entry which is preliminary data.</text>
</comment>
<evidence type="ECO:0000256" key="3">
    <source>
        <dbReference type="ARBA" id="ARBA00023237"/>
    </source>
</evidence>
<dbReference type="Gene3D" id="2.170.130.10">
    <property type="entry name" value="TonB-dependent receptor, plug domain"/>
    <property type="match status" value="1"/>
</dbReference>
<keyword evidence="3" id="KW-0998">Cell outer membrane</keyword>
<feature type="domain" description="TonB-dependent receptor-like beta-barrel" evidence="5">
    <location>
        <begin position="530"/>
        <end position="981"/>
    </location>
</feature>
<dbReference type="Pfam" id="PF07715">
    <property type="entry name" value="Plug"/>
    <property type="match status" value="1"/>
</dbReference>
<dbReference type="GO" id="GO:0009279">
    <property type="term" value="C:cell outer membrane"/>
    <property type="evidence" value="ECO:0007669"/>
    <property type="project" value="UniProtKB-SubCell"/>
</dbReference>
<organism evidence="7 8">
    <name type="scientific">SAR92 clade bacterium</name>
    <dbReference type="NCBI Taxonomy" id="2315479"/>
    <lineage>
        <taxon>Bacteria</taxon>
        <taxon>Pseudomonadati</taxon>
        <taxon>Pseudomonadota</taxon>
        <taxon>Gammaproteobacteria</taxon>
        <taxon>Cellvibrionales</taxon>
        <taxon>Porticoccaceae</taxon>
        <taxon>SAR92 clade</taxon>
    </lineage>
</organism>
<protein>
    <submittedName>
        <fullName evidence="7">TonB-dependent receptor</fullName>
    </submittedName>
</protein>
<dbReference type="Pfam" id="PF00593">
    <property type="entry name" value="TonB_dep_Rec_b-barrel"/>
    <property type="match status" value="1"/>
</dbReference>
<keyword evidence="7" id="KW-0675">Receptor</keyword>
<feature type="domain" description="TonB-dependent receptor plug" evidence="6">
    <location>
        <begin position="234"/>
        <end position="330"/>
    </location>
</feature>
<dbReference type="AlphaFoldDB" id="A0A520MD95"/>
<dbReference type="PANTHER" id="PTHR40980:SF5">
    <property type="entry name" value="TONB-DEPENDENT RECEPTOR"/>
    <property type="match status" value="1"/>
</dbReference>
<dbReference type="InterPro" id="IPR037066">
    <property type="entry name" value="Plug_dom_sf"/>
</dbReference>